<evidence type="ECO:0008006" key="3">
    <source>
        <dbReference type="Google" id="ProtNLM"/>
    </source>
</evidence>
<dbReference type="AlphaFoldDB" id="A0A135W9L6"/>
<sequence>MQQAINLTLNRNFKIRNFEEDKAAIISANPGLKYLGVVEGFHKFDGNFYLKNDEGELIESFNIVIVVNHKKYPNSFPLLLLIDDKIEKSLDNHLSKDGLVCLEHTYSLNKIESGGIRVYDFINHYLTKYFSWVLVKKYGRSEILDEYQHHEKGTIQFYQELLKTMDKKIIYQFLEEYCHQIKTKQNSMCYCGSGKKLKKCHYEAVIMLKATSKKIILSDLKLFL</sequence>
<evidence type="ECO:0000313" key="1">
    <source>
        <dbReference type="EMBL" id="KXH81618.1"/>
    </source>
</evidence>
<accession>A0A135W9L6</accession>
<dbReference type="EMBL" id="LPUR01000016">
    <property type="protein sequence ID" value="KXH81618.1"/>
    <property type="molecule type" value="Genomic_DNA"/>
</dbReference>
<dbReference type="Pfam" id="PF02810">
    <property type="entry name" value="SEC-C"/>
    <property type="match status" value="1"/>
</dbReference>
<dbReference type="RefSeq" id="WP_062652793.1">
    <property type="nucleotide sequence ID" value="NZ_LPUR01000016.1"/>
</dbReference>
<dbReference type="SUPFAM" id="SSF103642">
    <property type="entry name" value="Sec-C motif"/>
    <property type="match status" value="1"/>
</dbReference>
<comment type="caution">
    <text evidence="1">The sequence shown here is derived from an EMBL/GenBank/DDBJ whole genome shotgun (WGS) entry which is preliminary data.</text>
</comment>
<dbReference type="Proteomes" id="UP000070513">
    <property type="component" value="Unassembled WGS sequence"/>
</dbReference>
<reference evidence="2" key="1">
    <citation type="submission" date="2015-12" db="EMBL/GenBank/DDBJ databases">
        <title>Genome sequence of a biocontrol rhizobacterium Chryseobacterium kwangjuense strain KJ1R5 isolated from pepper (Capsicum annuum L.).</title>
        <authorList>
            <person name="Jeong J.-J."/>
            <person name="Park H."/>
            <person name="Mannaa M."/>
            <person name="Sang M.K."/>
            <person name="Choi I.-G."/>
            <person name="Kim K.D."/>
        </authorList>
    </citation>
    <scope>NUCLEOTIDE SEQUENCE [LARGE SCALE GENOMIC DNA]</scope>
    <source>
        <strain evidence="2">KJ1R5</strain>
    </source>
</reference>
<dbReference type="Gene3D" id="3.10.450.50">
    <property type="match status" value="1"/>
</dbReference>
<dbReference type="InterPro" id="IPR004027">
    <property type="entry name" value="SEC_C_motif"/>
</dbReference>
<dbReference type="OrthoDB" id="21421at2"/>
<gene>
    <name evidence="1" type="ORF">AU378_18175</name>
</gene>
<organism evidence="1 2">
    <name type="scientific">Chryseobacterium kwangjuense</name>
    <dbReference type="NCBI Taxonomy" id="267125"/>
    <lineage>
        <taxon>Bacteria</taxon>
        <taxon>Pseudomonadati</taxon>
        <taxon>Bacteroidota</taxon>
        <taxon>Flavobacteriia</taxon>
        <taxon>Flavobacteriales</taxon>
        <taxon>Weeksellaceae</taxon>
        <taxon>Chryseobacterium group</taxon>
        <taxon>Chryseobacterium</taxon>
    </lineage>
</organism>
<name>A0A135W9L6_9FLAO</name>
<proteinExistence type="predicted"/>
<evidence type="ECO:0000313" key="2">
    <source>
        <dbReference type="Proteomes" id="UP000070513"/>
    </source>
</evidence>
<protein>
    <recommendedName>
        <fullName evidence="3">SEC-C domain-containing protein</fullName>
    </recommendedName>
</protein>
<reference evidence="1 2" key="2">
    <citation type="journal article" date="2016" name="Genome Announc.">
        <title>Draft Genome Sequence of a Biocontrol Rhizobacterium, Chryseobacterium kwangjuense Strain KJ1R5, Isolated from Pepper (Capsicum annuum).</title>
        <authorList>
            <person name="Jeong J.J."/>
            <person name="Park H."/>
            <person name="Park B.H."/>
            <person name="Mannaa M."/>
            <person name="Sang M.K."/>
            <person name="Choi I.G."/>
            <person name="Kim K.D."/>
        </authorList>
    </citation>
    <scope>NUCLEOTIDE SEQUENCE [LARGE SCALE GENOMIC DNA]</scope>
    <source>
        <strain evidence="1 2">KJ1R5</strain>
    </source>
</reference>